<dbReference type="SUPFAM" id="SSF52540">
    <property type="entry name" value="P-loop containing nucleoside triphosphate hydrolases"/>
    <property type="match status" value="1"/>
</dbReference>
<dbReference type="PANTHER" id="PTHR32114">
    <property type="entry name" value="ABC TRANSPORTER ABCH.3"/>
    <property type="match status" value="1"/>
</dbReference>
<comment type="similarity">
    <text evidence="1">Belongs to the SMC family. SbcC subfamily.</text>
</comment>
<keyword evidence="6" id="KW-1185">Reference proteome</keyword>
<reference evidence="6" key="1">
    <citation type="submission" date="2017-04" db="EMBL/GenBank/DDBJ databases">
        <authorList>
            <person name="Varghese N."/>
            <person name="Submissions S."/>
        </authorList>
    </citation>
    <scope>NUCLEOTIDE SEQUENCE [LARGE SCALE GENOMIC DNA]</scope>
    <source>
        <strain evidence="6">DSM 44073</strain>
    </source>
</reference>
<dbReference type="Gene3D" id="3.40.50.300">
    <property type="entry name" value="P-loop containing nucleotide triphosphate hydrolases"/>
    <property type="match status" value="2"/>
</dbReference>
<evidence type="ECO:0000256" key="1">
    <source>
        <dbReference type="ARBA" id="ARBA00006930"/>
    </source>
</evidence>
<gene>
    <name evidence="5" type="ORF">SAMN05660733_03812</name>
</gene>
<organism evidence="5 6">
    <name type="scientific">Lentzea albidocapillata</name>
    <dbReference type="NCBI Taxonomy" id="40571"/>
    <lineage>
        <taxon>Bacteria</taxon>
        <taxon>Bacillati</taxon>
        <taxon>Actinomycetota</taxon>
        <taxon>Actinomycetes</taxon>
        <taxon>Pseudonocardiales</taxon>
        <taxon>Pseudonocardiaceae</taxon>
        <taxon>Lentzea</taxon>
    </lineage>
</organism>
<dbReference type="CDD" id="cd00267">
    <property type="entry name" value="ABC_ATPase"/>
    <property type="match status" value="1"/>
</dbReference>
<evidence type="ECO:0000256" key="3">
    <source>
        <dbReference type="ARBA" id="ARBA00013368"/>
    </source>
</evidence>
<evidence type="ECO:0000313" key="6">
    <source>
        <dbReference type="Proteomes" id="UP000192840"/>
    </source>
</evidence>
<feature type="coiled-coil region" evidence="4">
    <location>
        <begin position="141"/>
        <end position="185"/>
    </location>
</feature>
<accession>A0A1W2EC58</accession>
<dbReference type="Proteomes" id="UP000192840">
    <property type="component" value="Unassembled WGS sequence"/>
</dbReference>
<evidence type="ECO:0000313" key="5">
    <source>
        <dbReference type="EMBL" id="SMD06678.1"/>
    </source>
</evidence>
<comment type="subunit">
    <text evidence="2">Heterodimer of SbcC and SbcD.</text>
</comment>
<evidence type="ECO:0000256" key="4">
    <source>
        <dbReference type="SAM" id="Coils"/>
    </source>
</evidence>
<protein>
    <recommendedName>
        <fullName evidence="3">Nuclease SbcCD subunit C</fullName>
    </recommendedName>
</protein>
<keyword evidence="4" id="KW-0175">Coiled coil</keyword>
<feature type="coiled-coil region" evidence="4">
    <location>
        <begin position="325"/>
        <end position="366"/>
    </location>
</feature>
<sequence>MRITRMSVEEGFLDGLDITFSPGLNVIIGARGVGKTSVLELIRYALRLPHIDERRAADARRHAESVLGGGRVTVTYSIGQEFYSSSRSMADPPVDLGVAISLTPMSLGQNELEGIGLDQRSRLRLLDGQAGLSDATYSEEIRTLRSSVASMSEQLTELTSQRERLRQQELSRHALVKQLDEARAAEARLMSDGGAELSKLRKSLLIEQDRIATERHRLNDLTFTYEALTGIDNEIGRVVRAIAAVRAEMKEREVPATHVGYLDILARFQNDATRQLAASVEEISERMVMHQRAITEINDRARPLRQEFDRIQQGAGAAAQLTAQLQQQLNTLDVALGRLRKLERRIEDLRHERAETLGRIDSLRERIWLERSKAASRLSKLFAPRIRVALEHYGDRNEYVALLADALRESGLQHNKTADHLSERLSPQELINAIERRDVARLTSVGQLTSTRADKLITHMLGSSKLGSVITAEVDDTVDFELLVGGEYRSTEQLSTGQRCSVVLPILLADSDRTLLLDQPEDHLDNAYLVANTVERLRSRSKIAQTIVVTHNANIPVLGDAEMVIALESDGRRGYVKESGPLAESEVIEAITNLMEGGRDAFSKRAAFYGRL</sequence>
<evidence type="ECO:0000256" key="2">
    <source>
        <dbReference type="ARBA" id="ARBA00011322"/>
    </source>
</evidence>
<dbReference type="InterPro" id="IPR027417">
    <property type="entry name" value="P-loop_NTPase"/>
</dbReference>
<dbReference type="EMBL" id="FWYC01000009">
    <property type="protein sequence ID" value="SMD06678.1"/>
    <property type="molecule type" value="Genomic_DNA"/>
</dbReference>
<dbReference type="PANTHER" id="PTHR32114:SF2">
    <property type="entry name" value="ABC TRANSPORTER ABCH.3"/>
    <property type="match status" value="1"/>
</dbReference>
<dbReference type="AlphaFoldDB" id="A0A1W2EC58"/>
<proteinExistence type="inferred from homology"/>
<dbReference type="STRING" id="40571.SAMN05660733_03812"/>
<name>A0A1W2EC58_9PSEU</name>